<dbReference type="Gene3D" id="3.30.70.360">
    <property type="match status" value="1"/>
</dbReference>
<dbReference type="Proteomes" id="UP000219215">
    <property type="component" value="Chromosome DPRO"/>
</dbReference>
<evidence type="ECO:0000256" key="3">
    <source>
        <dbReference type="PIRSR" id="PIRSR037238-1"/>
    </source>
</evidence>
<dbReference type="EMBL" id="LT907975">
    <property type="protein sequence ID" value="SOB58197.1"/>
    <property type="molecule type" value="Genomic_DNA"/>
</dbReference>
<gene>
    <name evidence="5" type="ORF">DPRO_1307</name>
</gene>
<name>A0A2C8F6S1_9BACT</name>
<protein>
    <submittedName>
        <fullName evidence="5">Glutamate carboxypeptidase</fullName>
    </submittedName>
</protein>
<dbReference type="RefSeq" id="WP_157917381.1">
    <property type="nucleotide sequence ID" value="NZ_LT907975.1"/>
</dbReference>
<dbReference type="GO" id="GO:0004180">
    <property type="term" value="F:carboxypeptidase activity"/>
    <property type="evidence" value="ECO:0007669"/>
    <property type="project" value="UniProtKB-KW"/>
</dbReference>
<dbReference type="Gene3D" id="3.40.630.10">
    <property type="entry name" value="Zn peptidases"/>
    <property type="match status" value="1"/>
</dbReference>
<dbReference type="InterPro" id="IPR002933">
    <property type="entry name" value="Peptidase_M20"/>
</dbReference>
<reference evidence="6" key="1">
    <citation type="submission" date="2017-09" db="EMBL/GenBank/DDBJ databases">
        <authorList>
            <person name="Regsiter A."/>
            <person name="William W."/>
        </authorList>
    </citation>
    <scope>NUCLEOTIDE SEQUENCE [LARGE SCALE GENOMIC DNA]</scope>
    <source>
        <strain evidence="6">500-1</strain>
    </source>
</reference>
<feature type="active site" description="Proton acceptor" evidence="3">
    <location>
        <position position="146"/>
    </location>
</feature>
<evidence type="ECO:0000256" key="2">
    <source>
        <dbReference type="ARBA" id="ARBA00022801"/>
    </source>
</evidence>
<dbReference type="AlphaFoldDB" id="A0A2C8F6S1"/>
<feature type="domain" description="Peptidase M20 dimerisation" evidence="4">
    <location>
        <begin position="181"/>
        <end position="278"/>
    </location>
</feature>
<dbReference type="CDD" id="cd03885">
    <property type="entry name" value="M20_CPDG2"/>
    <property type="match status" value="1"/>
</dbReference>
<evidence type="ECO:0000256" key="1">
    <source>
        <dbReference type="ARBA" id="ARBA00022723"/>
    </source>
</evidence>
<dbReference type="Pfam" id="PF07687">
    <property type="entry name" value="M20_dimer"/>
    <property type="match status" value="1"/>
</dbReference>
<evidence type="ECO:0000313" key="5">
    <source>
        <dbReference type="EMBL" id="SOB58197.1"/>
    </source>
</evidence>
<keyword evidence="5" id="KW-0645">Protease</keyword>
<keyword evidence="1" id="KW-0479">Metal-binding</keyword>
<keyword evidence="5" id="KW-0121">Carboxypeptidase</keyword>
<dbReference type="SUPFAM" id="SSF55031">
    <property type="entry name" value="Bacterial exopeptidase dimerisation domain"/>
    <property type="match status" value="1"/>
</dbReference>
<dbReference type="InterPro" id="IPR050072">
    <property type="entry name" value="Peptidase_M20A"/>
</dbReference>
<dbReference type="SUPFAM" id="SSF53187">
    <property type="entry name" value="Zn-dependent exopeptidases"/>
    <property type="match status" value="1"/>
</dbReference>
<accession>A0A2C8F6S1</accession>
<dbReference type="PANTHER" id="PTHR43808">
    <property type="entry name" value="ACETYLORNITHINE DEACETYLASE"/>
    <property type="match status" value="1"/>
</dbReference>
<dbReference type="Pfam" id="PF01546">
    <property type="entry name" value="Peptidase_M20"/>
    <property type="match status" value="1"/>
</dbReference>
<proteinExistence type="predicted"/>
<dbReference type="InterPro" id="IPR011650">
    <property type="entry name" value="Peptidase_M20_dimer"/>
</dbReference>
<dbReference type="OrthoDB" id="9809784at2"/>
<dbReference type="PANTHER" id="PTHR43808:SF9">
    <property type="entry name" value="BLL0789 PROTEIN"/>
    <property type="match status" value="1"/>
</dbReference>
<dbReference type="InterPro" id="IPR036264">
    <property type="entry name" value="Bact_exopeptidase_dim_dom"/>
</dbReference>
<dbReference type="KEGG" id="pprf:DPRO_1307"/>
<evidence type="ECO:0000313" key="6">
    <source>
        <dbReference type="Proteomes" id="UP000219215"/>
    </source>
</evidence>
<keyword evidence="2" id="KW-0378">Hydrolase</keyword>
<dbReference type="InterPro" id="IPR017150">
    <property type="entry name" value="Pept_M20_glutamate_carboxypep"/>
</dbReference>
<dbReference type="PIRSF" id="PIRSF037238">
    <property type="entry name" value="Carboxypeptidase_G2"/>
    <property type="match status" value="1"/>
</dbReference>
<keyword evidence="6" id="KW-1185">Reference proteome</keyword>
<organism evidence="5 6">
    <name type="scientific">Pseudodesulfovibrio profundus</name>
    <dbReference type="NCBI Taxonomy" id="57320"/>
    <lineage>
        <taxon>Bacteria</taxon>
        <taxon>Pseudomonadati</taxon>
        <taxon>Thermodesulfobacteriota</taxon>
        <taxon>Desulfovibrionia</taxon>
        <taxon>Desulfovibrionales</taxon>
        <taxon>Desulfovibrionaceae</taxon>
    </lineage>
</organism>
<sequence>MIDTIKTYLTEHESEMFALLEQVVNINSHSANPEGVNEVVDVLQDVLADMGFATSRLTTEDTGDNLLAENDARIENNGGPLLVGHMDTVFPPEMGFDTFRHEGNTIYGPGTSDMKAGLVIGIYAVKALQAAGVTDMPMAFFFNADEEIGSPRSRNLIVDEAKKSDFCFVMEGSGSGGEVVTGRKGRIVFDLTVEGKPSHAGHTPHPKPSAIVEMAQKITQLEALNDMDAGTSLNIGTIEGGVGPNTVAAKATIRAETRFVDPTAGEKVWESIKAIAETCSLEGTSGSVAIRTHRPPMVTNDTIMNLYALVEEAGRDIGMEVTAAFRGGGSDANTVSEAGVPVLDGMGPAGGKYHTPDEFMLADSMVKQGLLTAVSILKAYDKYKK</sequence>
<evidence type="ECO:0000259" key="4">
    <source>
        <dbReference type="Pfam" id="PF07687"/>
    </source>
</evidence>
<feature type="active site" evidence="3">
    <location>
        <position position="87"/>
    </location>
</feature>
<dbReference type="GO" id="GO:0046872">
    <property type="term" value="F:metal ion binding"/>
    <property type="evidence" value="ECO:0007669"/>
    <property type="project" value="UniProtKB-KW"/>
</dbReference>